<evidence type="ECO:0000256" key="3">
    <source>
        <dbReference type="PROSITE-ProRule" id="PRU00023"/>
    </source>
</evidence>
<dbReference type="GeneID" id="85467816"/>
<sequence>DIAHLARTCKRFSKLVTPFLFDYDIKKNYASSLLLSAKRGNYPGIIESLRYGADANTKDHTEFTIEHTPYEETYQKTWRRPLETDLTSLHWAAFNRDEKSLALLIHHGADASLRTDIWPTLRAMPSSKISMGVLSQRLRLGANALYFAFAFVADDQAGSYTTTNTSTPVRAVMDLLIAAGASLTTHESTQLNSLHQACANWDAVVASLLLTRYKVDPNIRDAFGNTPLHHFAACQLKDRRDPEPVIQVLTDHGAHFKALNASGMTPIDLAKKYRQDDNVIA</sequence>
<feature type="non-terminal residue" evidence="4">
    <location>
        <position position="1"/>
    </location>
</feature>
<dbReference type="PANTHER" id="PTHR24198:SF165">
    <property type="entry name" value="ANKYRIN REPEAT-CONTAINING PROTEIN-RELATED"/>
    <property type="match status" value="1"/>
</dbReference>
<name>A0AAI9ZCI8_9PEZI</name>
<dbReference type="PROSITE" id="PS50088">
    <property type="entry name" value="ANK_REPEAT"/>
    <property type="match status" value="1"/>
</dbReference>
<reference evidence="4" key="1">
    <citation type="submission" date="2021-06" db="EMBL/GenBank/DDBJ databases">
        <title>Comparative genomics, transcriptomics and evolutionary studies reveal genomic signatures of adaptation to plant cell wall in hemibiotrophic fungi.</title>
        <authorList>
            <consortium name="DOE Joint Genome Institute"/>
            <person name="Baroncelli R."/>
            <person name="Diaz J.F."/>
            <person name="Benocci T."/>
            <person name="Peng M."/>
            <person name="Battaglia E."/>
            <person name="Haridas S."/>
            <person name="Andreopoulos W."/>
            <person name="Labutti K."/>
            <person name="Pangilinan J."/>
            <person name="Floch G.L."/>
            <person name="Makela M.R."/>
            <person name="Henrissat B."/>
            <person name="Grigoriev I.V."/>
            <person name="Crouch J.A."/>
            <person name="De Vries R.P."/>
            <person name="Sukno S.A."/>
            <person name="Thon M.R."/>
        </authorList>
    </citation>
    <scope>NUCLEOTIDE SEQUENCE</scope>
    <source>
        <strain evidence="4">CBS 102054</strain>
    </source>
</reference>
<feature type="repeat" description="ANK" evidence="3">
    <location>
        <begin position="84"/>
        <end position="116"/>
    </location>
</feature>
<dbReference type="Proteomes" id="UP001243989">
    <property type="component" value="Unassembled WGS sequence"/>
</dbReference>
<dbReference type="SMART" id="SM00248">
    <property type="entry name" value="ANK"/>
    <property type="match status" value="3"/>
</dbReference>
<dbReference type="InterPro" id="IPR002110">
    <property type="entry name" value="Ankyrin_rpt"/>
</dbReference>
<comment type="caution">
    <text evidence="4">The sequence shown here is derived from an EMBL/GenBank/DDBJ whole genome shotgun (WGS) entry which is preliminary data.</text>
</comment>
<dbReference type="Gene3D" id="1.25.40.20">
    <property type="entry name" value="Ankyrin repeat-containing domain"/>
    <property type="match status" value="2"/>
</dbReference>
<dbReference type="Pfam" id="PF12796">
    <property type="entry name" value="Ank_2"/>
    <property type="match status" value="1"/>
</dbReference>
<dbReference type="InterPro" id="IPR036770">
    <property type="entry name" value="Ankyrin_rpt-contain_sf"/>
</dbReference>
<dbReference type="EMBL" id="JAHMHQ010000040">
    <property type="protein sequence ID" value="KAK1621983.1"/>
    <property type="molecule type" value="Genomic_DNA"/>
</dbReference>
<feature type="non-terminal residue" evidence="4">
    <location>
        <position position="281"/>
    </location>
</feature>
<dbReference type="PANTHER" id="PTHR24198">
    <property type="entry name" value="ANKYRIN REPEAT AND PROTEIN KINASE DOMAIN-CONTAINING PROTEIN"/>
    <property type="match status" value="1"/>
</dbReference>
<proteinExistence type="predicted"/>
<evidence type="ECO:0000313" key="5">
    <source>
        <dbReference type="Proteomes" id="UP001243989"/>
    </source>
</evidence>
<dbReference type="RefSeq" id="XP_060437978.1">
    <property type="nucleotide sequence ID" value="XM_060582954.1"/>
</dbReference>
<protein>
    <submittedName>
        <fullName evidence="4">Ankyrin repeat-containing domain protein</fullName>
    </submittedName>
</protein>
<organism evidence="4 5">
    <name type="scientific">Colletotrichum phormii</name>
    <dbReference type="NCBI Taxonomy" id="359342"/>
    <lineage>
        <taxon>Eukaryota</taxon>
        <taxon>Fungi</taxon>
        <taxon>Dikarya</taxon>
        <taxon>Ascomycota</taxon>
        <taxon>Pezizomycotina</taxon>
        <taxon>Sordariomycetes</taxon>
        <taxon>Hypocreomycetidae</taxon>
        <taxon>Glomerellales</taxon>
        <taxon>Glomerellaceae</taxon>
        <taxon>Colletotrichum</taxon>
        <taxon>Colletotrichum acutatum species complex</taxon>
    </lineage>
</organism>
<dbReference type="AlphaFoldDB" id="A0AAI9ZCI8"/>
<keyword evidence="2 3" id="KW-0040">ANK repeat</keyword>
<accession>A0AAI9ZCI8</accession>
<dbReference type="SUPFAM" id="SSF48403">
    <property type="entry name" value="Ankyrin repeat"/>
    <property type="match status" value="1"/>
</dbReference>
<gene>
    <name evidence="4" type="ORF">BDP81DRAFT_274094</name>
</gene>
<dbReference type="Pfam" id="PF00023">
    <property type="entry name" value="Ank"/>
    <property type="match status" value="1"/>
</dbReference>
<evidence type="ECO:0000256" key="2">
    <source>
        <dbReference type="ARBA" id="ARBA00023043"/>
    </source>
</evidence>
<keyword evidence="5" id="KW-1185">Reference proteome</keyword>
<keyword evidence="1" id="KW-0677">Repeat</keyword>
<evidence type="ECO:0000256" key="1">
    <source>
        <dbReference type="ARBA" id="ARBA00022737"/>
    </source>
</evidence>
<evidence type="ECO:0000313" key="4">
    <source>
        <dbReference type="EMBL" id="KAK1621983.1"/>
    </source>
</evidence>